<evidence type="ECO:0000256" key="11">
    <source>
        <dbReference type="ARBA" id="ARBA00031136"/>
    </source>
</evidence>
<keyword evidence="15" id="KW-1185">Reference proteome</keyword>
<keyword evidence="10" id="KW-0131">Cell cycle</keyword>
<reference evidence="14" key="1">
    <citation type="thesis" date="2021" institute="BYU ScholarsArchive" country="Provo, UT, USA">
        <title>Applications of and Algorithms for Genome Assembly and Genomic Analyses with an Emphasis on Marine Teleosts.</title>
        <authorList>
            <person name="Pickett B.D."/>
        </authorList>
    </citation>
    <scope>NUCLEOTIDE SEQUENCE</scope>
    <source>
        <strain evidence="14">HI-2016</strain>
    </source>
</reference>
<dbReference type="AlphaFoldDB" id="A0A8T2PQQ8"/>
<dbReference type="GO" id="GO:0030030">
    <property type="term" value="P:cell projection organization"/>
    <property type="evidence" value="ECO:0007669"/>
    <property type="project" value="UniProtKB-KW"/>
</dbReference>
<evidence type="ECO:0000256" key="3">
    <source>
        <dbReference type="ARBA" id="ARBA00018222"/>
    </source>
</evidence>
<dbReference type="InterPro" id="IPR022786">
    <property type="entry name" value="Geminin/Multicilin"/>
</dbReference>
<evidence type="ECO:0000313" key="15">
    <source>
        <dbReference type="Proteomes" id="UP000824540"/>
    </source>
</evidence>
<accession>A0A8T2PQQ8</accession>
<evidence type="ECO:0000256" key="13">
    <source>
        <dbReference type="SAM" id="Coils"/>
    </source>
</evidence>
<keyword evidence="7" id="KW-0010">Activator</keyword>
<evidence type="ECO:0000256" key="7">
    <source>
        <dbReference type="ARBA" id="ARBA00023159"/>
    </source>
</evidence>
<evidence type="ECO:0000313" key="14">
    <source>
        <dbReference type="EMBL" id="KAG9353669.1"/>
    </source>
</evidence>
<feature type="non-terminal residue" evidence="14">
    <location>
        <position position="200"/>
    </location>
</feature>
<evidence type="ECO:0000256" key="6">
    <source>
        <dbReference type="ARBA" id="ARBA00023054"/>
    </source>
</evidence>
<keyword evidence="5" id="KW-0805">Transcription regulation</keyword>
<dbReference type="SUPFAM" id="SSF111469">
    <property type="entry name" value="Geminin coiled-coil domain"/>
    <property type="match status" value="1"/>
</dbReference>
<dbReference type="OrthoDB" id="9445365at2759"/>
<evidence type="ECO:0000256" key="2">
    <source>
        <dbReference type="ARBA" id="ARBA00007979"/>
    </source>
</evidence>
<evidence type="ECO:0000256" key="8">
    <source>
        <dbReference type="ARBA" id="ARBA00023163"/>
    </source>
</evidence>
<evidence type="ECO:0000256" key="1">
    <source>
        <dbReference type="ARBA" id="ARBA00004123"/>
    </source>
</evidence>
<protein>
    <recommendedName>
        <fullName evidence="3">Multicilin</fullName>
    </recommendedName>
    <alternativeName>
        <fullName evidence="11">Multiciliate differentiation and DNA synthesis-associated cell cycle protein</fullName>
    </alternativeName>
    <alternativeName>
        <fullName evidence="12">Protein Idas</fullName>
    </alternativeName>
</protein>
<dbReference type="PANTHER" id="PTHR13372:SF3">
    <property type="entry name" value="MULTICILIN"/>
    <property type="match status" value="1"/>
</dbReference>
<evidence type="ECO:0000256" key="5">
    <source>
        <dbReference type="ARBA" id="ARBA00023015"/>
    </source>
</evidence>
<evidence type="ECO:0000256" key="12">
    <source>
        <dbReference type="ARBA" id="ARBA00033197"/>
    </source>
</evidence>
<evidence type="ECO:0000256" key="10">
    <source>
        <dbReference type="ARBA" id="ARBA00023306"/>
    </source>
</evidence>
<keyword evidence="6 13" id="KW-0175">Coiled coil</keyword>
<dbReference type="EMBL" id="JAFBMS010000003">
    <property type="protein sequence ID" value="KAG9353669.1"/>
    <property type="molecule type" value="Genomic_DNA"/>
</dbReference>
<proteinExistence type="inferred from homology"/>
<dbReference type="Gene3D" id="1.20.5.1180">
    <property type="entry name" value="Geminin coiled-coil domain"/>
    <property type="match status" value="1"/>
</dbReference>
<dbReference type="Pfam" id="PF07412">
    <property type="entry name" value="Geminin"/>
    <property type="match status" value="1"/>
</dbReference>
<comment type="subcellular location">
    <subcellularLocation>
        <location evidence="1">Nucleus</location>
    </subcellularLocation>
</comment>
<organism evidence="14 15">
    <name type="scientific">Albula glossodonta</name>
    <name type="common">roundjaw bonefish</name>
    <dbReference type="NCBI Taxonomy" id="121402"/>
    <lineage>
        <taxon>Eukaryota</taxon>
        <taxon>Metazoa</taxon>
        <taxon>Chordata</taxon>
        <taxon>Craniata</taxon>
        <taxon>Vertebrata</taxon>
        <taxon>Euteleostomi</taxon>
        <taxon>Actinopterygii</taxon>
        <taxon>Neopterygii</taxon>
        <taxon>Teleostei</taxon>
        <taxon>Albuliformes</taxon>
        <taxon>Albulidae</taxon>
        <taxon>Albula</taxon>
    </lineage>
</organism>
<feature type="coiled-coil region" evidence="13">
    <location>
        <begin position="69"/>
        <end position="103"/>
    </location>
</feature>
<comment type="caution">
    <text evidence="14">The sequence shown here is derived from an EMBL/GenBank/DDBJ whole genome shotgun (WGS) entry which is preliminary data.</text>
</comment>
<dbReference type="PANTHER" id="PTHR13372">
    <property type="entry name" value="GEMININ"/>
    <property type="match status" value="1"/>
</dbReference>
<sequence>MDLADLEWSCPELSGLVSPVSTLEGHNVHTSHRLQSPTPFQPHSTPVESFWSDQADHNQRALGDALKANDQLCVSLNQKQEEILALQERNSQLKELASQAKHLASILDLLTQSTNTSCPTTEAVNQNSGVKRQGPNDCHSFISDSSRAVQCNTLEERDLNFHQASKRPKWQPDEDPAAVSLRQGQERINMYGAFSGLQVN</sequence>
<dbReference type="GO" id="GO:0045786">
    <property type="term" value="P:negative regulation of cell cycle"/>
    <property type="evidence" value="ECO:0007669"/>
    <property type="project" value="TreeGrafter"/>
</dbReference>
<keyword evidence="9" id="KW-0539">Nucleus</keyword>
<keyword evidence="4" id="KW-0970">Cilium biogenesis/degradation</keyword>
<evidence type="ECO:0000256" key="4">
    <source>
        <dbReference type="ARBA" id="ARBA00022794"/>
    </source>
</evidence>
<name>A0A8T2PQQ8_9TELE</name>
<gene>
    <name evidence="14" type="ORF">JZ751_011791</name>
</gene>
<dbReference type="Proteomes" id="UP000824540">
    <property type="component" value="Unassembled WGS sequence"/>
</dbReference>
<comment type="similarity">
    <text evidence="2">Belongs to the geminin family.</text>
</comment>
<dbReference type="GO" id="GO:0008156">
    <property type="term" value="P:negative regulation of DNA replication"/>
    <property type="evidence" value="ECO:0007669"/>
    <property type="project" value="TreeGrafter"/>
</dbReference>
<dbReference type="GO" id="GO:0005634">
    <property type="term" value="C:nucleus"/>
    <property type="evidence" value="ECO:0007669"/>
    <property type="project" value="UniProtKB-SubCell"/>
</dbReference>
<dbReference type="CDD" id="cd22590">
    <property type="entry name" value="McIdas_CC"/>
    <property type="match status" value="1"/>
</dbReference>
<keyword evidence="8" id="KW-0804">Transcription</keyword>
<evidence type="ECO:0000256" key="9">
    <source>
        <dbReference type="ARBA" id="ARBA00023242"/>
    </source>
</evidence>